<evidence type="ECO:0000256" key="3">
    <source>
        <dbReference type="ARBA" id="ARBA00008663"/>
    </source>
</evidence>
<dbReference type="EMBL" id="JAACNO010002301">
    <property type="protein sequence ID" value="KAF4134296.1"/>
    <property type="molecule type" value="Genomic_DNA"/>
</dbReference>
<keyword evidence="11" id="KW-0324">Glycolysis</keyword>
<dbReference type="InterPro" id="IPR015793">
    <property type="entry name" value="Pyrv_Knase_brl"/>
</dbReference>
<comment type="pathway">
    <text evidence="2">Carbohydrate degradation; glycolysis; pyruvate from D-glyceraldehyde 3-phosphate: step 5/5.</text>
</comment>
<evidence type="ECO:0000313" key="15">
    <source>
        <dbReference type="Proteomes" id="UP000704712"/>
    </source>
</evidence>
<dbReference type="Pfam" id="PF00224">
    <property type="entry name" value="PK"/>
    <property type="match status" value="1"/>
</dbReference>
<evidence type="ECO:0000256" key="7">
    <source>
        <dbReference type="ARBA" id="ARBA00022741"/>
    </source>
</evidence>
<dbReference type="Gene3D" id="3.20.20.60">
    <property type="entry name" value="Phosphoenolpyruvate-binding domains"/>
    <property type="match status" value="1"/>
</dbReference>
<keyword evidence="10" id="KW-0460">Magnesium</keyword>
<keyword evidence="6" id="KW-0479">Metal-binding</keyword>
<proteinExistence type="inferred from homology"/>
<dbReference type="EC" id="2.7.1.40" evidence="4"/>
<evidence type="ECO:0000256" key="4">
    <source>
        <dbReference type="ARBA" id="ARBA00012142"/>
    </source>
</evidence>
<reference evidence="14" key="1">
    <citation type="submission" date="2020-03" db="EMBL/GenBank/DDBJ databases">
        <title>Hybrid Assembly of Korean Phytophthora infestans isolates.</title>
        <authorList>
            <person name="Prokchorchik M."/>
            <person name="Lee Y."/>
            <person name="Seo J."/>
            <person name="Cho J.-H."/>
            <person name="Park Y.-E."/>
            <person name="Jang D.-C."/>
            <person name="Im J.-S."/>
            <person name="Choi J.-G."/>
            <person name="Park H.-J."/>
            <person name="Lee G.-B."/>
            <person name="Lee Y.-G."/>
            <person name="Hong S.-Y."/>
            <person name="Cho K."/>
            <person name="Sohn K.H."/>
        </authorList>
    </citation>
    <scope>NUCLEOTIDE SEQUENCE</scope>
    <source>
        <strain evidence="14">KR_2_A2</strain>
    </source>
</reference>
<gene>
    <name evidence="14" type="ORF">GN958_ATG16428</name>
</gene>
<accession>A0A8S9U062</accession>
<evidence type="ECO:0000313" key="14">
    <source>
        <dbReference type="EMBL" id="KAF4134296.1"/>
    </source>
</evidence>
<keyword evidence="8 14" id="KW-0418">Kinase</keyword>
<dbReference type="GO" id="GO:0005524">
    <property type="term" value="F:ATP binding"/>
    <property type="evidence" value="ECO:0007669"/>
    <property type="project" value="UniProtKB-KW"/>
</dbReference>
<keyword evidence="9" id="KW-0067">ATP-binding</keyword>
<dbReference type="SUPFAM" id="SSF51621">
    <property type="entry name" value="Phosphoenolpyruvate/pyruvate domain"/>
    <property type="match status" value="1"/>
</dbReference>
<keyword evidence="12 14" id="KW-0670">Pyruvate</keyword>
<dbReference type="InterPro" id="IPR015813">
    <property type="entry name" value="Pyrv/PenolPyrv_kinase-like_dom"/>
</dbReference>
<dbReference type="InterPro" id="IPR040442">
    <property type="entry name" value="Pyrv_kinase-like_dom_sf"/>
</dbReference>
<evidence type="ECO:0000256" key="2">
    <source>
        <dbReference type="ARBA" id="ARBA00004997"/>
    </source>
</evidence>
<evidence type="ECO:0000259" key="13">
    <source>
        <dbReference type="Pfam" id="PF00224"/>
    </source>
</evidence>
<evidence type="ECO:0000256" key="6">
    <source>
        <dbReference type="ARBA" id="ARBA00022723"/>
    </source>
</evidence>
<dbReference type="GO" id="GO:0004743">
    <property type="term" value="F:pyruvate kinase activity"/>
    <property type="evidence" value="ECO:0007669"/>
    <property type="project" value="UniProtKB-EC"/>
</dbReference>
<dbReference type="InterPro" id="IPR001697">
    <property type="entry name" value="Pyr_Knase"/>
</dbReference>
<evidence type="ECO:0000256" key="12">
    <source>
        <dbReference type="ARBA" id="ARBA00023317"/>
    </source>
</evidence>
<evidence type="ECO:0000256" key="10">
    <source>
        <dbReference type="ARBA" id="ARBA00022842"/>
    </source>
</evidence>
<sequence>MRSSPARTQIYHVTEFQEYGVVTRTNNSVTLGERKNMNLSSCNAMLPTPTKKDADDLSNSRLVLRPFDRAIKVIAKIENEKKFENFGNIFYKTDDIMAARGDLKSTGERFHRGRVTGTRQFHNHLRVNVDSSLFCQTPSGISILTWMAPSVCTKSVDIICTLPSGSHRSQSPSTASLRQYHQARRWRHSYTLHESVGERWPSNQTFV</sequence>
<evidence type="ECO:0000256" key="1">
    <source>
        <dbReference type="ARBA" id="ARBA00001958"/>
    </source>
</evidence>
<dbReference type="AlphaFoldDB" id="A0A8S9U062"/>
<organism evidence="14 15">
    <name type="scientific">Phytophthora infestans</name>
    <name type="common">Potato late blight agent</name>
    <name type="synonym">Botrytis infestans</name>
    <dbReference type="NCBI Taxonomy" id="4787"/>
    <lineage>
        <taxon>Eukaryota</taxon>
        <taxon>Sar</taxon>
        <taxon>Stramenopiles</taxon>
        <taxon>Oomycota</taxon>
        <taxon>Peronosporomycetes</taxon>
        <taxon>Peronosporales</taxon>
        <taxon>Peronosporaceae</taxon>
        <taxon>Phytophthora</taxon>
    </lineage>
</organism>
<comment type="similarity">
    <text evidence="3">Belongs to the pyruvate kinase family.</text>
</comment>
<dbReference type="GO" id="GO:0016301">
    <property type="term" value="F:kinase activity"/>
    <property type="evidence" value="ECO:0007669"/>
    <property type="project" value="UniProtKB-KW"/>
</dbReference>
<keyword evidence="5" id="KW-0808">Transferase</keyword>
<name>A0A8S9U062_PHYIN</name>
<protein>
    <recommendedName>
        <fullName evidence="4">pyruvate kinase</fullName>
        <ecNumber evidence="4">2.7.1.40</ecNumber>
    </recommendedName>
</protein>
<comment type="caution">
    <text evidence="14">The sequence shown here is derived from an EMBL/GenBank/DDBJ whole genome shotgun (WGS) entry which is preliminary data.</text>
</comment>
<evidence type="ECO:0000256" key="11">
    <source>
        <dbReference type="ARBA" id="ARBA00023152"/>
    </source>
</evidence>
<evidence type="ECO:0000256" key="5">
    <source>
        <dbReference type="ARBA" id="ARBA00022679"/>
    </source>
</evidence>
<evidence type="ECO:0000256" key="9">
    <source>
        <dbReference type="ARBA" id="ARBA00022840"/>
    </source>
</evidence>
<dbReference type="Proteomes" id="UP000704712">
    <property type="component" value="Unassembled WGS sequence"/>
</dbReference>
<dbReference type="GO" id="GO:0000287">
    <property type="term" value="F:magnesium ion binding"/>
    <property type="evidence" value="ECO:0007669"/>
    <property type="project" value="InterPro"/>
</dbReference>
<dbReference type="GO" id="GO:0030955">
    <property type="term" value="F:potassium ion binding"/>
    <property type="evidence" value="ECO:0007669"/>
    <property type="project" value="InterPro"/>
</dbReference>
<feature type="domain" description="Pyruvate kinase barrel" evidence="13">
    <location>
        <begin position="53"/>
        <end position="103"/>
    </location>
</feature>
<comment type="cofactor">
    <cofactor evidence="1">
        <name>K(+)</name>
        <dbReference type="ChEBI" id="CHEBI:29103"/>
    </cofactor>
</comment>
<keyword evidence="7" id="KW-0547">Nucleotide-binding</keyword>
<dbReference type="PANTHER" id="PTHR11817">
    <property type="entry name" value="PYRUVATE KINASE"/>
    <property type="match status" value="1"/>
</dbReference>
<evidence type="ECO:0000256" key="8">
    <source>
        <dbReference type="ARBA" id="ARBA00022777"/>
    </source>
</evidence>